<protein>
    <recommendedName>
        <fullName evidence="3">STAS/SEC14 domain-containing protein</fullName>
    </recommendedName>
</protein>
<name>A0ABY4D1E5_9BACT</name>
<sequence length="144" mass="16506">MHIVTNIDLRDGSTCELTYDENNQWMRALWLGYIDPQEAYMGASNFLATMQTFHCAYLLNDNSGLRGPWFDSVEWLYHVWAPQAARLGLRFIAHVSQPHDLLDQAAVLERHPLSGALQVQLFDDVGGAEEWLQEQHTQMMQASK</sequence>
<organism evidence="1 2">
    <name type="scientific">Hymenobacter tibetensis</name>
    <dbReference type="NCBI Taxonomy" id="497967"/>
    <lineage>
        <taxon>Bacteria</taxon>
        <taxon>Pseudomonadati</taxon>
        <taxon>Bacteroidota</taxon>
        <taxon>Cytophagia</taxon>
        <taxon>Cytophagales</taxon>
        <taxon>Hymenobacteraceae</taxon>
        <taxon>Hymenobacter</taxon>
    </lineage>
</organism>
<gene>
    <name evidence="1" type="ORF">MTX78_05895</name>
</gene>
<dbReference type="RefSeq" id="WP_243800753.1">
    <property type="nucleotide sequence ID" value="NZ_CP094669.1"/>
</dbReference>
<reference evidence="1 2" key="1">
    <citation type="submission" date="2022-03" db="EMBL/GenBank/DDBJ databases">
        <title>Hymenobactersp. isolated from the air.</title>
        <authorList>
            <person name="Won M."/>
            <person name="Kwon S.-W."/>
        </authorList>
    </citation>
    <scope>NUCLEOTIDE SEQUENCE [LARGE SCALE GENOMIC DNA]</scope>
    <source>
        <strain evidence="1 2">KACC 21982</strain>
    </source>
</reference>
<evidence type="ECO:0000313" key="1">
    <source>
        <dbReference type="EMBL" id="UOG76126.1"/>
    </source>
</evidence>
<proteinExistence type="predicted"/>
<dbReference type="EMBL" id="CP094669">
    <property type="protein sequence ID" value="UOG76126.1"/>
    <property type="molecule type" value="Genomic_DNA"/>
</dbReference>
<accession>A0ABY4D1E5</accession>
<keyword evidence="2" id="KW-1185">Reference proteome</keyword>
<dbReference type="Proteomes" id="UP000831113">
    <property type="component" value="Chromosome"/>
</dbReference>
<evidence type="ECO:0008006" key="3">
    <source>
        <dbReference type="Google" id="ProtNLM"/>
    </source>
</evidence>
<evidence type="ECO:0000313" key="2">
    <source>
        <dbReference type="Proteomes" id="UP000831113"/>
    </source>
</evidence>